<evidence type="ECO:0000313" key="5">
    <source>
        <dbReference type="Proteomes" id="UP000286050"/>
    </source>
</evidence>
<proteinExistence type="predicted"/>
<dbReference type="CDD" id="cd11614">
    <property type="entry name" value="SAF_CpaB_FlgA_like"/>
    <property type="match status" value="1"/>
</dbReference>
<dbReference type="AlphaFoldDB" id="A0A414FX38"/>
<organism evidence="4 5">
    <name type="scientific">Collinsella intestinalis</name>
    <dbReference type="NCBI Taxonomy" id="147207"/>
    <lineage>
        <taxon>Bacteria</taxon>
        <taxon>Bacillati</taxon>
        <taxon>Actinomycetota</taxon>
        <taxon>Coriobacteriia</taxon>
        <taxon>Coriobacteriales</taxon>
        <taxon>Coriobacteriaceae</taxon>
        <taxon>Collinsella</taxon>
    </lineage>
</organism>
<comment type="caution">
    <text evidence="4">The sequence shown here is derived from an EMBL/GenBank/DDBJ whole genome shotgun (WGS) entry which is preliminary data.</text>
</comment>
<dbReference type="EMBL" id="QSJI01000003">
    <property type="protein sequence ID" value="RHD55977.1"/>
    <property type="molecule type" value="Genomic_DNA"/>
</dbReference>
<dbReference type="Gene3D" id="3.90.1210.10">
    <property type="entry name" value="Antifreeze-like/N-acetylneuraminic acid synthase C-terminal domain"/>
    <property type="match status" value="1"/>
</dbReference>
<dbReference type="Proteomes" id="UP000286050">
    <property type="component" value="Unassembled WGS sequence"/>
</dbReference>
<gene>
    <name evidence="4" type="ORF">DW787_04635</name>
    <name evidence="3" type="ORF">KHY67_03615</name>
</gene>
<evidence type="ECO:0000259" key="2">
    <source>
        <dbReference type="SMART" id="SM00858"/>
    </source>
</evidence>
<evidence type="ECO:0000313" key="4">
    <source>
        <dbReference type="EMBL" id="RHD55977.1"/>
    </source>
</evidence>
<reference evidence="4 5" key="1">
    <citation type="submission" date="2018-08" db="EMBL/GenBank/DDBJ databases">
        <title>A genome reference for cultivated species of the human gut microbiota.</title>
        <authorList>
            <person name="Zou Y."/>
            <person name="Xue W."/>
            <person name="Luo G."/>
        </authorList>
    </citation>
    <scope>NUCLEOTIDE SEQUENCE [LARGE SCALE GENOMIC DNA]</scope>
    <source>
        <strain evidence="4 5">AM30-5LB</strain>
    </source>
</reference>
<protein>
    <submittedName>
        <fullName evidence="4">Flp pilus assembly protein CpaB</fullName>
    </submittedName>
</protein>
<dbReference type="EMBL" id="JAGZJA010000003">
    <property type="protein sequence ID" value="MBS5146773.1"/>
    <property type="molecule type" value="Genomic_DNA"/>
</dbReference>
<sequence>MKRTVRLGLSAVMGLSAALLAWSAVAGAHAEAEQASRRALERYGGDVTRVCVALREIEPGDEISEGNVKVVEWVSSLMPEDALTSMGDASGLVATARIPAHTPLAKAHFLRDERVVQVPRGTVAISVASDAEHAVGGSLARGDEVDVYVADASVADRLTRAEVLDTSVLADGGGDLSWVTLAVDASAVRDVLAATTRGEVTLVLPGASASREAARSERANNEGSEG</sequence>
<reference evidence="3" key="2">
    <citation type="submission" date="2021-02" db="EMBL/GenBank/DDBJ databases">
        <title>Infant gut strain persistence is associated with maternal origin, phylogeny, and functional potential including surface adhesion and iron acquisition.</title>
        <authorList>
            <person name="Lou Y.C."/>
        </authorList>
    </citation>
    <scope>NUCLEOTIDE SEQUENCE</scope>
    <source>
        <strain evidence="3">L3_128_245G1_dasL3_128_245G1_concoct_49</strain>
    </source>
</reference>
<feature type="signal peptide" evidence="1">
    <location>
        <begin position="1"/>
        <end position="26"/>
    </location>
</feature>
<dbReference type="SMART" id="SM00858">
    <property type="entry name" value="SAF"/>
    <property type="match status" value="1"/>
</dbReference>
<evidence type="ECO:0000256" key="1">
    <source>
        <dbReference type="SAM" id="SignalP"/>
    </source>
</evidence>
<accession>A0A414FX38</accession>
<dbReference type="RefSeq" id="WP_006723719.1">
    <property type="nucleotide sequence ID" value="NZ_CACRTN010000017.1"/>
</dbReference>
<keyword evidence="1" id="KW-0732">Signal</keyword>
<evidence type="ECO:0000313" key="3">
    <source>
        <dbReference type="EMBL" id="MBS5146773.1"/>
    </source>
</evidence>
<dbReference type="InterPro" id="IPR013974">
    <property type="entry name" value="SAF"/>
</dbReference>
<feature type="chain" id="PRO_5044085602" evidence="1">
    <location>
        <begin position="27"/>
        <end position="226"/>
    </location>
</feature>
<name>A0A414FX38_9ACTN</name>
<dbReference type="Pfam" id="PF08666">
    <property type="entry name" value="SAF"/>
    <property type="match status" value="1"/>
</dbReference>
<dbReference type="Proteomes" id="UP000738879">
    <property type="component" value="Unassembled WGS sequence"/>
</dbReference>
<feature type="domain" description="SAF" evidence="2">
    <location>
        <begin position="48"/>
        <end position="110"/>
    </location>
</feature>